<dbReference type="Pfam" id="PF08545">
    <property type="entry name" value="ACP_syn_III"/>
    <property type="match status" value="1"/>
</dbReference>
<evidence type="ECO:0000313" key="13">
    <source>
        <dbReference type="Proteomes" id="UP001597458"/>
    </source>
</evidence>
<feature type="domain" description="Beta-ketoacyl-[acyl-carrier-protein] synthase III C-terminal" evidence="10">
    <location>
        <begin position="237"/>
        <end position="324"/>
    </location>
</feature>
<accession>A0ABW5PUC7</accession>
<keyword evidence="9" id="KW-0511">Multifunctional enzyme</keyword>
<evidence type="ECO:0000256" key="7">
    <source>
        <dbReference type="ARBA" id="ARBA00023160"/>
    </source>
</evidence>
<feature type="active site" evidence="9">
    <location>
        <position position="114"/>
    </location>
</feature>
<keyword evidence="4 9" id="KW-0808">Transferase</keyword>
<comment type="similarity">
    <text evidence="1 9">Belongs to the thiolase-like superfamily. FabH family.</text>
</comment>
<keyword evidence="6 9" id="KW-0443">Lipid metabolism</keyword>
<evidence type="ECO:0000259" key="10">
    <source>
        <dbReference type="Pfam" id="PF08541"/>
    </source>
</evidence>
<dbReference type="InterPro" id="IPR016039">
    <property type="entry name" value="Thiolase-like"/>
</dbReference>
<comment type="domain">
    <text evidence="9">The last Arg residue of the ACP-binding site is essential for the weak association between ACP/AcpP and FabH.</text>
</comment>
<dbReference type="PANTHER" id="PTHR34069:SF2">
    <property type="entry name" value="BETA-KETOACYL-[ACYL-CARRIER-PROTEIN] SYNTHASE III"/>
    <property type="match status" value="1"/>
</dbReference>
<comment type="catalytic activity">
    <reaction evidence="9">
        <text>malonyl-[ACP] + acetyl-CoA + H(+) = 3-oxobutanoyl-[ACP] + CO2 + CoA</text>
        <dbReference type="Rhea" id="RHEA:12080"/>
        <dbReference type="Rhea" id="RHEA-COMP:9623"/>
        <dbReference type="Rhea" id="RHEA-COMP:9625"/>
        <dbReference type="ChEBI" id="CHEBI:15378"/>
        <dbReference type="ChEBI" id="CHEBI:16526"/>
        <dbReference type="ChEBI" id="CHEBI:57287"/>
        <dbReference type="ChEBI" id="CHEBI:57288"/>
        <dbReference type="ChEBI" id="CHEBI:78449"/>
        <dbReference type="ChEBI" id="CHEBI:78450"/>
        <dbReference type="EC" id="2.3.1.180"/>
    </reaction>
</comment>
<gene>
    <name evidence="9" type="primary">fabH</name>
    <name evidence="12" type="ORF">ACFSTF_14775</name>
</gene>
<keyword evidence="3 9" id="KW-0444">Lipid biosynthesis</keyword>
<comment type="subunit">
    <text evidence="9">Homodimer.</text>
</comment>
<keyword evidence="5 9" id="KW-0276">Fatty acid metabolism</keyword>
<dbReference type="Gene3D" id="3.40.47.10">
    <property type="match status" value="1"/>
</dbReference>
<dbReference type="CDD" id="cd00830">
    <property type="entry name" value="KAS_III"/>
    <property type="match status" value="1"/>
</dbReference>
<feature type="active site" evidence="9">
    <location>
        <position position="251"/>
    </location>
</feature>
<dbReference type="RefSeq" id="WP_141191755.1">
    <property type="nucleotide sequence ID" value="NZ_JBHUMR010000021.1"/>
</dbReference>
<comment type="pathway">
    <text evidence="9">Lipid metabolism; fatty acid biosynthesis.</text>
</comment>
<dbReference type="EC" id="2.3.1.180" evidence="9"/>
<keyword evidence="2 9" id="KW-0963">Cytoplasm</keyword>
<organism evidence="12 13">
    <name type="scientific">Terrilactibacillus laevilacticus</name>
    <dbReference type="NCBI Taxonomy" id="1380157"/>
    <lineage>
        <taxon>Bacteria</taxon>
        <taxon>Bacillati</taxon>
        <taxon>Bacillota</taxon>
        <taxon>Bacilli</taxon>
        <taxon>Bacillales</taxon>
        <taxon>Bacillaceae</taxon>
        <taxon>Terrilactibacillus</taxon>
    </lineage>
</organism>
<dbReference type="NCBIfam" id="NF006829">
    <property type="entry name" value="PRK09352.1"/>
    <property type="match status" value="1"/>
</dbReference>
<feature type="region of interest" description="ACP-binding" evidence="9">
    <location>
        <begin position="252"/>
        <end position="256"/>
    </location>
</feature>
<dbReference type="InterPro" id="IPR013751">
    <property type="entry name" value="ACP_syn_III_N"/>
</dbReference>
<reference evidence="13" key="1">
    <citation type="journal article" date="2019" name="Int. J. Syst. Evol. Microbiol.">
        <title>The Global Catalogue of Microorganisms (GCM) 10K type strain sequencing project: providing services to taxonomists for standard genome sequencing and annotation.</title>
        <authorList>
            <consortium name="The Broad Institute Genomics Platform"/>
            <consortium name="The Broad Institute Genome Sequencing Center for Infectious Disease"/>
            <person name="Wu L."/>
            <person name="Ma J."/>
        </authorList>
    </citation>
    <scope>NUCLEOTIDE SEQUENCE [LARGE SCALE GENOMIC DNA]</scope>
    <source>
        <strain evidence="13">TISTR 2241</strain>
    </source>
</reference>
<dbReference type="EMBL" id="JBHUMR010000021">
    <property type="protein sequence ID" value="MFD2618555.1"/>
    <property type="molecule type" value="Genomic_DNA"/>
</dbReference>
<keyword evidence="8 9" id="KW-0012">Acyltransferase</keyword>
<name>A0ABW5PUC7_9BACI</name>
<evidence type="ECO:0000256" key="3">
    <source>
        <dbReference type="ARBA" id="ARBA00022516"/>
    </source>
</evidence>
<dbReference type="Pfam" id="PF08541">
    <property type="entry name" value="ACP_syn_III_C"/>
    <property type="match status" value="1"/>
</dbReference>
<comment type="subcellular location">
    <subcellularLocation>
        <location evidence="9">Cytoplasm</location>
    </subcellularLocation>
</comment>
<comment type="function">
    <text evidence="9">Catalyzes the condensation reaction of fatty acid synthesis by the addition to an acyl acceptor of two carbons from malonyl-ACP. Catalyzes the first condensation reaction which initiates fatty acid synthesis and may therefore play a role in governing the total rate of fatty acid production. Possesses both acetoacetyl-ACP synthase and acetyl transacylase activities. Its substrate specificity determines the biosynthesis of branched-chain and/or straight-chain of fatty acids.</text>
</comment>
<dbReference type="InterPro" id="IPR004655">
    <property type="entry name" value="FabH"/>
</dbReference>
<dbReference type="Proteomes" id="UP001597458">
    <property type="component" value="Unassembled WGS sequence"/>
</dbReference>
<keyword evidence="7 9" id="KW-0275">Fatty acid biosynthesis</keyword>
<evidence type="ECO:0000256" key="4">
    <source>
        <dbReference type="ARBA" id="ARBA00022679"/>
    </source>
</evidence>
<protein>
    <recommendedName>
        <fullName evidence="9">Beta-ketoacyl-[acyl-carrier-protein] synthase III</fullName>
        <shortName evidence="9">Beta-ketoacyl-ACP synthase III</shortName>
        <shortName evidence="9">KAS III</shortName>
        <ecNumber evidence="9">2.3.1.180</ecNumber>
    </recommendedName>
    <alternativeName>
        <fullName evidence="9">3-oxoacyl-[acyl-carrier-protein] synthase 3</fullName>
    </alternativeName>
    <alternativeName>
        <fullName evidence="9">3-oxoacyl-[acyl-carrier-protein] synthase III</fullName>
    </alternativeName>
</protein>
<feature type="domain" description="Beta-ketoacyl-[acyl-carrier-protein] synthase III N-terminal" evidence="11">
    <location>
        <begin position="108"/>
        <end position="186"/>
    </location>
</feature>
<evidence type="ECO:0000256" key="2">
    <source>
        <dbReference type="ARBA" id="ARBA00022490"/>
    </source>
</evidence>
<evidence type="ECO:0000256" key="6">
    <source>
        <dbReference type="ARBA" id="ARBA00023098"/>
    </source>
</evidence>
<feature type="active site" evidence="9">
    <location>
        <position position="281"/>
    </location>
</feature>
<evidence type="ECO:0000259" key="11">
    <source>
        <dbReference type="Pfam" id="PF08545"/>
    </source>
</evidence>
<keyword evidence="13" id="KW-1185">Reference proteome</keyword>
<evidence type="ECO:0000313" key="12">
    <source>
        <dbReference type="EMBL" id="MFD2618555.1"/>
    </source>
</evidence>
<sequence length="326" mass="35737">MNSKARIAGLGTYVPGNILTNHDLEEMVDTSDEWIVRVTGIHERRIADQNQFTSDLAKEAVKSLMRQCHVTVEDVDLIIVCTTTPDFSFPNVASQIQDAFRIKSAGAMDLSAACAGFTYGLHVANGLISSGLHRKVLVIGAETISKITDYTDRTTCILFGDGAGAALLEFDEEHPSFIQTIMGTDGSGGEHVYRSAMSNTMNGTTLKGTDKLVQNGREVYKWALKTIPEKVTELLNLANLTIDDIDWFIPHSANLRMIEAICERLNMPMEKTLYSVDQFGNTSLASIPLALEKGIKSGQIKKNDKIILYGFGGGLTHCGQLITWPY</sequence>
<proteinExistence type="inferred from homology"/>
<evidence type="ECO:0000256" key="5">
    <source>
        <dbReference type="ARBA" id="ARBA00022832"/>
    </source>
</evidence>
<dbReference type="HAMAP" id="MF_01815">
    <property type="entry name" value="FabH"/>
    <property type="match status" value="1"/>
</dbReference>
<evidence type="ECO:0000256" key="9">
    <source>
        <dbReference type="HAMAP-Rule" id="MF_01815"/>
    </source>
</evidence>
<dbReference type="InterPro" id="IPR013747">
    <property type="entry name" value="ACP_syn_III_C"/>
</dbReference>
<evidence type="ECO:0000256" key="8">
    <source>
        <dbReference type="ARBA" id="ARBA00023315"/>
    </source>
</evidence>
<dbReference type="PANTHER" id="PTHR34069">
    <property type="entry name" value="3-OXOACYL-[ACYL-CARRIER-PROTEIN] SYNTHASE 3"/>
    <property type="match status" value="1"/>
</dbReference>
<comment type="caution">
    <text evidence="12">The sequence shown here is derived from an EMBL/GenBank/DDBJ whole genome shotgun (WGS) entry which is preliminary data.</text>
</comment>
<dbReference type="SUPFAM" id="SSF53901">
    <property type="entry name" value="Thiolase-like"/>
    <property type="match status" value="1"/>
</dbReference>
<evidence type="ECO:0000256" key="1">
    <source>
        <dbReference type="ARBA" id="ARBA00008642"/>
    </source>
</evidence>
<dbReference type="NCBIfam" id="TIGR00747">
    <property type="entry name" value="fabH"/>
    <property type="match status" value="1"/>
</dbReference>